<dbReference type="PANTHER" id="PTHR37984:SF15">
    <property type="entry name" value="INTEGRASE CATALYTIC DOMAIN-CONTAINING PROTEIN"/>
    <property type="match status" value="1"/>
</dbReference>
<dbReference type="OrthoDB" id="6435681at2759"/>
<feature type="domain" description="Integrase catalytic" evidence="1">
    <location>
        <begin position="1"/>
        <end position="92"/>
    </location>
</feature>
<dbReference type="PANTHER" id="PTHR37984">
    <property type="entry name" value="PROTEIN CBG26694"/>
    <property type="match status" value="1"/>
</dbReference>
<reference evidence="2" key="1">
    <citation type="submission" date="2020-08" db="EMBL/GenBank/DDBJ databases">
        <title>Multicomponent nature underlies the extraordinary mechanical properties of spider dragline silk.</title>
        <authorList>
            <person name="Kono N."/>
            <person name="Nakamura H."/>
            <person name="Mori M."/>
            <person name="Yoshida Y."/>
            <person name="Ohtoshi R."/>
            <person name="Malay A.D."/>
            <person name="Moran D.A.P."/>
            <person name="Tomita M."/>
            <person name="Numata K."/>
            <person name="Arakawa K."/>
        </authorList>
    </citation>
    <scope>NUCLEOTIDE SEQUENCE</scope>
</reference>
<proteinExistence type="predicted"/>
<dbReference type="GO" id="GO:0015074">
    <property type="term" value="P:DNA integration"/>
    <property type="evidence" value="ECO:0007669"/>
    <property type="project" value="InterPro"/>
</dbReference>
<dbReference type="InterPro" id="IPR036397">
    <property type="entry name" value="RNaseH_sf"/>
</dbReference>
<gene>
    <name evidence="2" type="primary">pol_1386</name>
    <name evidence="2" type="ORF">TNIN_491771</name>
</gene>
<sequence>MITDKGSPFNSKGLDDYCTEENIQNLQITTGVPRRNGQVERIHRILIPVLTKLSIDDPTKWYKFVDRLERILNSTSNRSTKWSPFELLNGVTMKNKEDLFT</sequence>
<accession>A0A8X7BZN7</accession>
<dbReference type="EMBL" id="BMAV01006051">
    <property type="protein sequence ID" value="GFY47674.1"/>
    <property type="molecule type" value="Genomic_DNA"/>
</dbReference>
<comment type="caution">
    <text evidence="2">The sequence shown here is derived from an EMBL/GenBank/DDBJ whole genome shotgun (WGS) entry which is preliminary data.</text>
</comment>
<dbReference type="GO" id="GO:0003676">
    <property type="term" value="F:nucleic acid binding"/>
    <property type="evidence" value="ECO:0007669"/>
    <property type="project" value="InterPro"/>
</dbReference>
<evidence type="ECO:0000313" key="3">
    <source>
        <dbReference type="Proteomes" id="UP000886998"/>
    </source>
</evidence>
<evidence type="ECO:0000259" key="1">
    <source>
        <dbReference type="PROSITE" id="PS50994"/>
    </source>
</evidence>
<dbReference type="AlphaFoldDB" id="A0A8X7BZN7"/>
<evidence type="ECO:0000313" key="2">
    <source>
        <dbReference type="EMBL" id="GFY47674.1"/>
    </source>
</evidence>
<dbReference type="InterPro" id="IPR012337">
    <property type="entry name" value="RNaseH-like_sf"/>
</dbReference>
<dbReference type="InterPro" id="IPR001584">
    <property type="entry name" value="Integrase_cat-core"/>
</dbReference>
<keyword evidence="3" id="KW-1185">Reference proteome</keyword>
<dbReference type="Proteomes" id="UP000886998">
    <property type="component" value="Unassembled WGS sequence"/>
</dbReference>
<dbReference type="InterPro" id="IPR050951">
    <property type="entry name" value="Retrovirus_Pol_polyprotein"/>
</dbReference>
<dbReference type="PROSITE" id="PS50994">
    <property type="entry name" value="INTEGRASE"/>
    <property type="match status" value="1"/>
</dbReference>
<protein>
    <submittedName>
        <fullName evidence="2">Pro-Pol polyprotein</fullName>
    </submittedName>
</protein>
<dbReference type="SUPFAM" id="SSF53098">
    <property type="entry name" value="Ribonuclease H-like"/>
    <property type="match status" value="1"/>
</dbReference>
<organism evidence="2 3">
    <name type="scientific">Trichonephila inaurata madagascariensis</name>
    <dbReference type="NCBI Taxonomy" id="2747483"/>
    <lineage>
        <taxon>Eukaryota</taxon>
        <taxon>Metazoa</taxon>
        <taxon>Ecdysozoa</taxon>
        <taxon>Arthropoda</taxon>
        <taxon>Chelicerata</taxon>
        <taxon>Arachnida</taxon>
        <taxon>Araneae</taxon>
        <taxon>Araneomorphae</taxon>
        <taxon>Entelegynae</taxon>
        <taxon>Araneoidea</taxon>
        <taxon>Nephilidae</taxon>
        <taxon>Trichonephila</taxon>
        <taxon>Trichonephila inaurata</taxon>
    </lineage>
</organism>
<dbReference type="Gene3D" id="3.30.420.10">
    <property type="entry name" value="Ribonuclease H-like superfamily/Ribonuclease H"/>
    <property type="match status" value="1"/>
</dbReference>
<name>A0A8X7BZN7_9ARAC</name>